<name>A0A0C3BMB0_SERVB</name>
<proteinExistence type="predicted"/>
<evidence type="ECO:0000256" key="1">
    <source>
        <dbReference type="SAM" id="MobiDB-lite"/>
    </source>
</evidence>
<protein>
    <submittedName>
        <fullName evidence="2">Uncharacterized protein</fullName>
    </submittedName>
</protein>
<evidence type="ECO:0000313" key="3">
    <source>
        <dbReference type="Proteomes" id="UP000054097"/>
    </source>
</evidence>
<reference evidence="2 3" key="1">
    <citation type="submission" date="2014-04" db="EMBL/GenBank/DDBJ databases">
        <authorList>
            <consortium name="DOE Joint Genome Institute"/>
            <person name="Kuo A."/>
            <person name="Zuccaro A."/>
            <person name="Kohler A."/>
            <person name="Nagy L.G."/>
            <person name="Floudas D."/>
            <person name="Copeland A."/>
            <person name="Barry K.W."/>
            <person name="Cichocki N."/>
            <person name="Veneault-Fourrey C."/>
            <person name="LaButti K."/>
            <person name="Lindquist E.A."/>
            <person name="Lipzen A."/>
            <person name="Lundell T."/>
            <person name="Morin E."/>
            <person name="Murat C."/>
            <person name="Sun H."/>
            <person name="Tunlid A."/>
            <person name="Henrissat B."/>
            <person name="Grigoriev I.V."/>
            <person name="Hibbett D.S."/>
            <person name="Martin F."/>
            <person name="Nordberg H.P."/>
            <person name="Cantor M.N."/>
            <person name="Hua S.X."/>
        </authorList>
    </citation>
    <scope>NUCLEOTIDE SEQUENCE [LARGE SCALE GENOMIC DNA]</scope>
    <source>
        <strain evidence="2 3">MAFF 305830</strain>
    </source>
</reference>
<feature type="compositionally biased region" description="Low complexity" evidence="1">
    <location>
        <begin position="10"/>
        <end position="22"/>
    </location>
</feature>
<dbReference type="AlphaFoldDB" id="A0A0C3BMB0"/>
<dbReference type="EMBL" id="KN824279">
    <property type="protein sequence ID" value="KIM32571.1"/>
    <property type="molecule type" value="Genomic_DNA"/>
</dbReference>
<dbReference type="HOGENOM" id="CLU_3015663_0_0_1"/>
<dbReference type="Proteomes" id="UP000054097">
    <property type="component" value="Unassembled WGS sequence"/>
</dbReference>
<evidence type="ECO:0000313" key="2">
    <source>
        <dbReference type="EMBL" id="KIM32571.1"/>
    </source>
</evidence>
<keyword evidence="3" id="KW-1185">Reference proteome</keyword>
<gene>
    <name evidence="2" type="ORF">M408DRAFT_326362</name>
</gene>
<organism evidence="2 3">
    <name type="scientific">Serendipita vermifera MAFF 305830</name>
    <dbReference type="NCBI Taxonomy" id="933852"/>
    <lineage>
        <taxon>Eukaryota</taxon>
        <taxon>Fungi</taxon>
        <taxon>Dikarya</taxon>
        <taxon>Basidiomycota</taxon>
        <taxon>Agaricomycotina</taxon>
        <taxon>Agaricomycetes</taxon>
        <taxon>Sebacinales</taxon>
        <taxon>Serendipitaceae</taxon>
        <taxon>Serendipita</taxon>
    </lineage>
</organism>
<sequence length="56" mass="6029">MRPKQASGLSKGSRPSRQSSGPPGAGKDLQMCLVRAGKTFPYGQEDFNSPFLDTSR</sequence>
<reference evidence="3" key="2">
    <citation type="submission" date="2015-01" db="EMBL/GenBank/DDBJ databases">
        <title>Evolutionary Origins and Diversification of the Mycorrhizal Mutualists.</title>
        <authorList>
            <consortium name="DOE Joint Genome Institute"/>
            <consortium name="Mycorrhizal Genomics Consortium"/>
            <person name="Kohler A."/>
            <person name="Kuo A."/>
            <person name="Nagy L.G."/>
            <person name="Floudas D."/>
            <person name="Copeland A."/>
            <person name="Barry K.W."/>
            <person name="Cichocki N."/>
            <person name="Veneault-Fourrey C."/>
            <person name="LaButti K."/>
            <person name="Lindquist E.A."/>
            <person name="Lipzen A."/>
            <person name="Lundell T."/>
            <person name="Morin E."/>
            <person name="Murat C."/>
            <person name="Riley R."/>
            <person name="Ohm R."/>
            <person name="Sun H."/>
            <person name="Tunlid A."/>
            <person name="Henrissat B."/>
            <person name="Grigoriev I.V."/>
            <person name="Hibbett D.S."/>
            <person name="Martin F."/>
        </authorList>
    </citation>
    <scope>NUCLEOTIDE SEQUENCE [LARGE SCALE GENOMIC DNA]</scope>
    <source>
        <strain evidence="3">MAFF 305830</strain>
    </source>
</reference>
<feature type="region of interest" description="Disordered" evidence="1">
    <location>
        <begin position="1"/>
        <end position="30"/>
    </location>
</feature>
<accession>A0A0C3BMB0</accession>